<accession>B3Q4E0</accession>
<feature type="region of interest" description="Disordered" evidence="1">
    <location>
        <begin position="88"/>
        <end position="107"/>
    </location>
</feature>
<organism evidence="2 3">
    <name type="scientific">Rhizobium etli (strain CIAT 652)</name>
    <dbReference type="NCBI Taxonomy" id="491916"/>
    <lineage>
        <taxon>Bacteria</taxon>
        <taxon>Pseudomonadati</taxon>
        <taxon>Pseudomonadota</taxon>
        <taxon>Alphaproteobacteria</taxon>
        <taxon>Hyphomicrobiales</taxon>
        <taxon>Rhizobiaceae</taxon>
        <taxon>Rhizobium/Agrobacterium group</taxon>
        <taxon>Rhizobium</taxon>
    </lineage>
</organism>
<sequence>MCSVVTLKTLALSQRWGGLGCSRFANHWQPQQPSSRLSCPCLRARPAQPTRCKPARLDTAASTMDSDLPAGTASATIAPAAIRGNGWSEERRDLSRKSRISGSYQDSVGIQSRRCLPSLGRSYSGKALATGVRHASLAVDTKSDGGGHGKHRESKGNTREDSSRQSRLLRNKNGSGKRHHQHEERLHDTESAILDNVGNPLERRDPQKHADKDN</sequence>
<reference evidence="2 3" key="1">
    <citation type="submission" date="2008-04" db="EMBL/GenBank/DDBJ databases">
        <title>Genome diversity and DNA divergence of Rhizobium etli.</title>
        <authorList>
            <person name="Gonzalez V."/>
            <person name="Acosta J.L."/>
            <person name="Santamaria R.I."/>
            <person name="Bustos P."/>
            <person name="Hernandez-Gonzalez I.L."/>
            <person name="Fernandez J.L."/>
            <person name="Diaz R."/>
            <person name="Flores M."/>
            <person name="Mora J."/>
            <person name="Palacios R."/>
            <person name="Davila G."/>
        </authorList>
    </citation>
    <scope>NUCLEOTIDE SEQUENCE [LARGE SCALE GENOMIC DNA]</scope>
    <source>
        <strain evidence="2 3">CIAT 652</strain>
        <plasmid evidence="3">Plasmid pC</plasmid>
    </source>
</reference>
<feature type="compositionally biased region" description="Basic residues" evidence="1">
    <location>
        <begin position="167"/>
        <end position="180"/>
    </location>
</feature>
<evidence type="ECO:0000256" key="1">
    <source>
        <dbReference type="SAM" id="MobiDB-lite"/>
    </source>
</evidence>
<proteinExistence type="predicted"/>
<protein>
    <submittedName>
        <fullName evidence="2">Uncharacterized protein</fullName>
    </submittedName>
</protein>
<gene>
    <name evidence="2" type="ordered locus">RHECIAT_PC0000977</name>
</gene>
<dbReference type="KEGG" id="rec:RHECIAT_PC0000977"/>
<dbReference type="Proteomes" id="UP000008817">
    <property type="component" value="Plasmid pC"/>
</dbReference>
<feature type="region of interest" description="Disordered" evidence="1">
    <location>
        <begin position="138"/>
        <end position="214"/>
    </location>
</feature>
<dbReference type="HOGENOM" id="CLU_1288011_0_0_5"/>
<evidence type="ECO:0000313" key="3">
    <source>
        <dbReference type="Proteomes" id="UP000008817"/>
    </source>
</evidence>
<dbReference type="AlphaFoldDB" id="B3Q4E0"/>
<dbReference type="EMBL" id="CP001077">
    <property type="protein sequence ID" value="ACE95047.1"/>
    <property type="molecule type" value="Genomic_DNA"/>
</dbReference>
<keyword evidence="2" id="KW-0614">Plasmid</keyword>
<evidence type="ECO:0000313" key="2">
    <source>
        <dbReference type="EMBL" id="ACE95047.1"/>
    </source>
</evidence>
<feature type="compositionally biased region" description="Basic and acidic residues" evidence="1">
    <location>
        <begin position="201"/>
        <end position="214"/>
    </location>
</feature>
<feature type="compositionally biased region" description="Basic and acidic residues" evidence="1">
    <location>
        <begin position="181"/>
        <end position="190"/>
    </location>
</feature>
<name>B3Q4E0_RHIE6</name>
<geneLocation type="plasmid" evidence="2 3">
    <name>pC</name>
</geneLocation>
<feature type="compositionally biased region" description="Basic and acidic residues" evidence="1">
    <location>
        <begin position="154"/>
        <end position="164"/>
    </location>
</feature>